<gene>
    <name evidence="1" type="ORF">CEO22_67</name>
</gene>
<name>A0A554JE33_9BACT</name>
<comment type="caution">
    <text evidence="1">The sequence shown here is derived from an EMBL/GenBank/DDBJ whole genome shotgun (WGS) entry which is preliminary data.</text>
</comment>
<organism evidence="1 2">
    <name type="scientific">Candidatus Berkelbacteria bacterium Gr01-1014_85</name>
    <dbReference type="NCBI Taxonomy" id="2017150"/>
    <lineage>
        <taxon>Bacteria</taxon>
        <taxon>Candidatus Berkelbacteria</taxon>
    </lineage>
</organism>
<protein>
    <submittedName>
        <fullName evidence="1">Uncharacterized protein</fullName>
    </submittedName>
</protein>
<accession>A0A554JE33</accession>
<feature type="non-terminal residue" evidence="1">
    <location>
        <position position="1"/>
    </location>
</feature>
<evidence type="ECO:0000313" key="2">
    <source>
        <dbReference type="Proteomes" id="UP000316253"/>
    </source>
</evidence>
<reference evidence="1 2" key="1">
    <citation type="submission" date="2017-08" db="EMBL/GenBank/DDBJ databases">
        <title>Mechanisms for carbon and nitrogen cycling indicate functional differentiation within the Candidate Phyla Radiation.</title>
        <authorList>
            <person name="Danczak R.E."/>
            <person name="Johnston M.D."/>
            <person name="Kenah C."/>
            <person name="Slattery M."/>
            <person name="Wrighton K.C."/>
            <person name="Wilkins M.J."/>
        </authorList>
    </citation>
    <scope>NUCLEOTIDE SEQUENCE [LARGE SCALE GENOMIC DNA]</scope>
    <source>
        <strain evidence="1">Gr01-1014_85</strain>
    </source>
</reference>
<proteinExistence type="predicted"/>
<dbReference type="AlphaFoldDB" id="A0A554JE33"/>
<sequence length="172" mass="18892">FSVWLISKAMTFLRLRPFQRRLIEAAYGLLDGKVPLKSDRLTVASMAIEGGRYRKVQTELARAYTCLREVCILIASNPQEFIPGETDPRLVPLAVLPLNGRLLSALKRSIRPQRNDRLLTLADLLALELDTPKGVDNLLSLSGIGPVSLSEINGALLSVGEAPLAGFESRKK</sequence>
<dbReference type="EMBL" id="VMFD01000003">
    <property type="protein sequence ID" value="TSC66538.1"/>
    <property type="molecule type" value="Genomic_DNA"/>
</dbReference>
<evidence type="ECO:0000313" key="1">
    <source>
        <dbReference type="EMBL" id="TSC66538.1"/>
    </source>
</evidence>
<dbReference type="Proteomes" id="UP000316253">
    <property type="component" value="Unassembled WGS sequence"/>
</dbReference>